<feature type="non-terminal residue" evidence="2">
    <location>
        <position position="582"/>
    </location>
</feature>
<dbReference type="PANTHER" id="PTHR46844:SF1">
    <property type="entry name" value="SLR5058 PROTEIN"/>
    <property type="match status" value="1"/>
</dbReference>
<dbReference type="AlphaFoldDB" id="A0AAV2SDS6"/>
<dbReference type="PANTHER" id="PTHR46844">
    <property type="entry name" value="SLR5058 PROTEIN"/>
    <property type="match status" value="1"/>
</dbReference>
<dbReference type="InterPro" id="IPR007111">
    <property type="entry name" value="NACHT_NTPase"/>
</dbReference>
<evidence type="ECO:0000259" key="1">
    <source>
        <dbReference type="Pfam" id="PF05729"/>
    </source>
</evidence>
<evidence type="ECO:0000313" key="3">
    <source>
        <dbReference type="Proteomes" id="UP001497623"/>
    </source>
</evidence>
<dbReference type="Gene3D" id="3.40.50.300">
    <property type="entry name" value="P-loop containing nucleotide triphosphate hydrolases"/>
    <property type="match status" value="1"/>
</dbReference>
<reference evidence="2 3" key="1">
    <citation type="submission" date="2024-05" db="EMBL/GenBank/DDBJ databases">
        <authorList>
            <person name="Wallberg A."/>
        </authorList>
    </citation>
    <scope>NUCLEOTIDE SEQUENCE [LARGE SCALE GENOMIC DNA]</scope>
</reference>
<dbReference type="SUPFAM" id="SSF52540">
    <property type="entry name" value="P-loop containing nucleoside triphosphate hydrolases"/>
    <property type="match status" value="1"/>
</dbReference>
<dbReference type="EMBL" id="CAXKWB010059235">
    <property type="protein sequence ID" value="CAL4181731.1"/>
    <property type="molecule type" value="Genomic_DNA"/>
</dbReference>
<feature type="domain" description="NACHT" evidence="1">
    <location>
        <begin position="256"/>
        <end position="412"/>
    </location>
</feature>
<comment type="caution">
    <text evidence="2">The sequence shown here is derived from an EMBL/GenBank/DDBJ whole genome shotgun (WGS) entry which is preliminary data.</text>
</comment>
<dbReference type="Proteomes" id="UP001497623">
    <property type="component" value="Unassembled WGS sequence"/>
</dbReference>
<proteinExistence type="predicted"/>
<feature type="non-terminal residue" evidence="2">
    <location>
        <position position="1"/>
    </location>
</feature>
<keyword evidence="3" id="KW-1185">Reference proteome</keyword>
<name>A0AAV2SDS6_MEGNR</name>
<dbReference type="InterPro" id="IPR027417">
    <property type="entry name" value="P-loop_NTPase"/>
</dbReference>
<gene>
    <name evidence="2" type="ORF">MNOR_LOCUS35453</name>
</gene>
<dbReference type="Pfam" id="PF05729">
    <property type="entry name" value="NACHT"/>
    <property type="match status" value="1"/>
</dbReference>
<evidence type="ECO:0000313" key="2">
    <source>
        <dbReference type="EMBL" id="CAL4181731.1"/>
    </source>
</evidence>
<sequence length="582" mass="67293">SFFKMAETPIPDFQHLINNAKYYRFFDIVGKRVFLCIYLWLYKWGSFPVCEYLQKVNPKLNGFHTRDKKDIKDGILPNKMDLTMLYKVIQNVCGLAEPNSNLWSSPKNPEEEGGLEHMLYLIMKDRNLLTHKPEKYHFLTEANIDECIKKLVNLYTKILQESASKACVDSSKLKNAVGKMKTELQEIRDRKEIKGLNEKEFVKLAREDLRTRRISQASTKVNFIIPHLRLESSAATTFPLTNLLEQKCDNDNSPNLIIIVGETGAGKSSICENLFQSWIMEQNSIEELSNYKLVIPLHCPDIVTRDWVALLQTDILPKTTSSCDSADFIKMLSKITILWIVDGWDEKTPEATGLLRNLLQVQALDHTFLVASKPEHCLSLTGKTFPKNNHIKVSICRFEEQDCEALVSFHLKDSSGKAMASETIKEFIMCINTFPDDVRKEFCNPLKLILAAKLWCKEPEKLQSASTLTQLYLLIKEMYIKSLCDRIMLDGLLTERETESKVDSWFNMFCKVSFNMVREYRRLHLSDKDLKYLECECNRLGLNSSKCLSTFLFYHTEGNSYGNFHFIHSTQQQFYASLHICY</sequence>
<accession>A0AAV2SDS6</accession>
<organism evidence="2 3">
    <name type="scientific">Meganyctiphanes norvegica</name>
    <name type="common">Northern krill</name>
    <name type="synonym">Thysanopoda norvegica</name>
    <dbReference type="NCBI Taxonomy" id="48144"/>
    <lineage>
        <taxon>Eukaryota</taxon>
        <taxon>Metazoa</taxon>
        <taxon>Ecdysozoa</taxon>
        <taxon>Arthropoda</taxon>
        <taxon>Crustacea</taxon>
        <taxon>Multicrustacea</taxon>
        <taxon>Malacostraca</taxon>
        <taxon>Eumalacostraca</taxon>
        <taxon>Eucarida</taxon>
        <taxon>Euphausiacea</taxon>
        <taxon>Euphausiidae</taxon>
        <taxon>Meganyctiphanes</taxon>
    </lineage>
</organism>
<protein>
    <recommendedName>
        <fullName evidence="1">NACHT domain-containing protein</fullName>
    </recommendedName>
</protein>